<evidence type="ECO:0000256" key="4">
    <source>
        <dbReference type="ARBA" id="ARBA00047303"/>
    </source>
</evidence>
<dbReference type="GO" id="GO:0003887">
    <property type="term" value="F:DNA-directed DNA polymerase activity"/>
    <property type="evidence" value="ECO:0007669"/>
    <property type="project" value="UniProtKB-EC"/>
</dbReference>
<dbReference type="EnsemblProtists" id="PYU1_T004582">
    <property type="protein sequence ID" value="PYU1_T004582"/>
    <property type="gene ID" value="PYU1_G004571"/>
</dbReference>
<dbReference type="EC" id="2.7.7.102" evidence="3"/>
<dbReference type="Pfam" id="PF03121">
    <property type="entry name" value="Herpes_UL52"/>
    <property type="match status" value="1"/>
</dbReference>
<reference evidence="6" key="1">
    <citation type="journal article" date="2010" name="Genome Biol.">
        <title>Genome sequence of the necrotrophic plant pathogen Pythium ultimum reveals original pathogenicity mechanisms and effector repertoire.</title>
        <authorList>
            <person name="Levesque C.A."/>
            <person name="Brouwer H."/>
            <person name="Cano L."/>
            <person name="Hamilton J.P."/>
            <person name="Holt C."/>
            <person name="Huitema E."/>
            <person name="Raffaele S."/>
            <person name="Robideau G.P."/>
            <person name="Thines M."/>
            <person name="Win J."/>
            <person name="Zerillo M.M."/>
            <person name="Beakes G.W."/>
            <person name="Boore J.L."/>
            <person name="Busam D."/>
            <person name="Dumas B."/>
            <person name="Ferriera S."/>
            <person name="Fuerstenberg S.I."/>
            <person name="Gachon C.M."/>
            <person name="Gaulin E."/>
            <person name="Govers F."/>
            <person name="Grenville-Briggs L."/>
            <person name="Horner N."/>
            <person name="Hostetler J."/>
            <person name="Jiang R.H."/>
            <person name="Johnson J."/>
            <person name="Krajaejun T."/>
            <person name="Lin H."/>
            <person name="Meijer H.J."/>
            <person name="Moore B."/>
            <person name="Morris P."/>
            <person name="Phuntmart V."/>
            <person name="Puiu D."/>
            <person name="Shetty J."/>
            <person name="Stajich J.E."/>
            <person name="Tripathy S."/>
            <person name="Wawra S."/>
            <person name="van West P."/>
            <person name="Whitty B.R."/>
            <person name="Coutinho P.M."/>
            <person name="Henrissat B."/>
            <person name="Martin F."/>
            <person name="Thomas P.D."/>
            <person name="Tyler B.M."/>
            <person name="De Vries R.P."/>
            <person name="Kamoun S."/>
            <person name="Yandell M."/>
            <person name="Tisserat N."/>
            <person name="Buell C.R."/>
        </authorList>
    </citation>
    <scope>NUCLEOTIDE SEQUENCE</scope>
    <source>
        <strain evidence="6">DAOM:BR144</strain>
    </source>
</reference>
<dbReference type="VEuPathDB" id="FungiDB:PYU1_G004571"/>
<dbReference type="eggNOG" id="ENOG502QS1Q">
    <property type="taxonomic scope" value="Eukaryota"/>
</dbReference>
<evidence type="ECO:0000256" key="1">
    <source>
        <dbReference type="ARBA" id="ARBA00026139"/>
    </source>
</evidence>
<keyword evidence="6" id="KW-1185">Reference proteome</keyword>
<dbReference type="InterPro" id="IPR044917">
    <property type="entry name" value="PRIMPOL"/>
</dbReference>
<dbReference type="STRING" id="431595.K3WHZ0"/>
<evidence type="ECO:0000256" key="3">
    <source>
        <dbReference type="ARBA" id="ARBA00044768"/>
    </source>
</evidence>
<name>K3WHZ0_GLOUD</name>
<comment type="catalytic activity">
    <reaction evidence="4">
        <text>DNA(n) + a 2'-deoxyribonucleoside 5'-triphosphate = DNA(n+1) + diphosphate</text>
        <dbReference type="Rhea" id="RHEA:22508"/>
        <dbReference type="Rhea" id="RHEA-COMP:17339"/>
        <dbReference type="Rhea" id="RHEA-COMP:17340"/>
        <dbReference type="ChEBI" id="CHEBI:33019"/>
        <dbReference type="ChEBI" id="CHEBI:61560"/>
        <dbReference type="ChEBI" id="CHEBI:173112"/>
        <dbReference type="EC" id="2.7.7.7"/>
    </reaction>
    <physiologicalReaction direction="left-to-right" evidence="4">
        <dbReference type="Rhea" id="RHEA:22509"/>
    </physiologicalReaction>
</comment>
<evidence type="ECO:0000256" key="2">
    <source>
        <dbReference type="ARBA" id="ARBA00044677"/>
    </source>
</evidence>
<dbReference type="GO" id="GO:0005634">
    <property type="term" value="C:nucleus"/>
    <property type="evidence" value="ECO:0007669"/>
    <property type="project" value="TreeGrafter"/>
</dbReference>
<dbReference type="AlphaFoldDB" id="K3WHZ0"/>
<protein>
    <recommendedName>
        <fullName evidence="1">DNA-directed primase/polymerase protein</fullName>
        <ecNumber evidence="3">2.7.7.102</ecNumber>
    </recommendedName>
</protein>
<evidence type="ECO:0000313" key="5">
    <source>
        <dbReference type="EnsemblProtists" id="PYU1_T004582"/>
    </source>
</evidence>
<sequence>MPKHHLAPCAVFESACRVWTGPRTAALEAITDATDHALDVLPGRVQLWTKRTPPQRGVFLVRKQLRRRGTDAYDENAPLYLASEGFRPSPLSATVLVSVDIGESLQQCYFFDSLTRVLQSRQQAEGEEDQDLYSSGSIETATEFLTILHEAFADVPLAANARDLLSRATIEKATTPTVTLQNNRPGASIRAKRRKTLTASTFYGRNDAVSAMMTAPPTPASEHASDSESAWTRFYEKLQFRVSTSFLCQLEGTAAVSSVFPRQQEAFEFADQIRAFRQRMRRHHHAQDTTQLEVPRVFSFEDAREGTRRFLVSSFESFWANYTSTKPDQRHVYEIIREGVPCRLYFDLEFKKACNPLVNGDELVERLVSLVQLQLYRKYGIHATREAVVQLDSSTNAKFSRHLIFHLPQGELFADNIHAGNFIREFIHALVANPRDQVDEVNDHPSPFLVSTGQQRPIDDAYPESNNTGDHNRSKQLFIDVGVYTRNRMFRVLGSSKYRRDAILKPMPTAQTQAAVTTAGDDALDRNLFLQSLVCPFPTLSSMETHFEAKKQRQPRLLYCDAEYVSTRSYGERQSSVYQRNTHSASVECRHSMFPKLDAFILTISNTGGVQGEIRAIHMLFDNVNNVILPSDNFNDDFSQNEELRQQKKKHPWMVIYQMARNRWCWNVRRAHKSNNVMFVVDLDQRVVYQKCHDQQCKAIDYRSPPQPLPPDLLVES</sequence>
<reference evidence="5" key="3">
    <citation type="submission" date="2015-02" db="UniProtKB">
        <authorList>
            <consortium name="EnsemblProtists"/>
        </authorList>
    </citation>
    <scope>IDENTIFICATION</scope>
    <source>
        <strain evidence="5">DAOM BR144</strain>
    </source>
</reference>
<dbReference type="GO" id="GO:0005759">
    <property type="term" value="C:mitochondrial matrix"/>
    <property type="evidence" value="ECO:0007669"/>
    <property type="project" value="TreeGrafter"/>
</dbReference>
<comment type="catalytic activity">
    <reaction evidence="2">
        <text>ssDNA + n NTP = ssDNA/pppN(pN)n-1 hybrid + (n-1) diphosphate.</text>
        <dbReference type="EC" id="2.7.7.102"/>
    </reaction>
</comment>
<proteinExistence type="predicted"/>
<dbReference type="GO" id="GO:0006264">
    <property type="term" value="P:mitochondrial DNA replication"/>
    <property type="evidence" value="ECO:0007669"/>
    <property type="project" value="TreeGrafter"/>
</dbReference>
<dbReference type="HOGENOM" id="CLU_027838_1_0_1"/>
<accession>K3WHZ0</accession>
<dbReference type="EMBL" id="GL376631">
    <property type="status" value="NOT_ANNOTATED_CDS"/>
    <property type="molecule type" value="Genomic_DNA"/>
</dbReference>
<dbReference type="OMA" id="YEKLQFR"/>
<dbReference type="PANTHER" id="PTHR31399">
    <property type="entry name" value="DNA-DIRECTED PRIMASE / POLYMERASE PROTEIN"/>
    <property type="match status" value="1"/>
</dbReference>
<dbReference type="PANTHER" id="PTHR31399:SF0">
    <property type="entry name" value="DNA-DIRECTED PRIMASE_POLYMERASE PROTEIN"/>
    <property type="match status" value="1"/>
</dbReference>
<dbReference type="GO" id="GO:0009411">
    <property type="term" value="P:response to UV"/>
    <property type="evidence" value="ECO:0007669"/>
    <property type="project" value="TreeGrafter"/>
</dbReference>
<organism evidence="5 6">
    <name type="scientific">Globisporangium ultimum (strain ATCC 200006 / CBS 805.95 / DAOM BR144)</name>
    <name type="common">Pythium ultimum</name>
    <dbReference type="NCBI Taxonomy" id="431595"/>
    <lineage>
        <taxon>Eukaryota</taxon>
        <taxon>Sar</taxon>
        <taxon>Stramenopiles</taxon>
        <taxon>Oomycota</taxon>
        <taxon>Peronosporomycetes</taxon>
        <taxon>Pythiales</taxon>
        <taxon>Pythiaceae</taxon>
        <taxon>Globisporangium</taxon>
    </lineage>
</organism>
<dbReference type="GO" id="GO:0031297">
    <property type="term" value="P:replication fork processing"/>
    <property type="evidence" value="ECO:0007669"/>
    <property type="project" value="TreeGrafter"/>
</dbReference>
<dbReference type="Proteomes" id="UP000019132">
    <property type="component" value="Unassembled WGS sequence"/>
</dbReference>
<reference evidence="6" key="2">
    <citation type="submission" date="2010-04" db="EMBL/GenBank/DDBJ databases">
        <authorList>
            <person name="Buell R."/>
            <person name="Hamilton J."/>
            <person name="Hostetler J."/>
        </authorList>
    </citation>
    <scope>NUCLEOTIDE SEQUENCE [LARGE SCALE GENOMIC DNA]</scope>
    <source>
        <strain evidence="6">DAOM:BR144</strain>
    </source>
</reference>
<evidence type="ECO:0000313" key="6">
    <source>
        <dbReference type="Proteomes" id="UP000019132"/>
    </source>
</evidence>
<dbReference type="GO" id="GO:0003682">
    <property type="term" value="F:chromatin binding"/>
    <property type="evidence" value="ECO:0007669"/>
    <property type="project" value="TreeGrafter"/>
</dbReference>
<dbReference type="InParanoid" id="K3WHZ0"/>
<dbReference type="GO" id="GO:0042276">
    <property type="term" value="P:error-prone translesion synthesis"/>
    <property type="evidence" value="ECO:0007669"/>
    <property type="project" value="InterPro"/>
</dbReference>